<evidence type="ECO:0008006" key="4">
    <source>
        <dbReference type="Google" id="ProtNLM"/>
    </source>
</evidence>
<feature type="signal peptide" evidence="1">
    <location>
        <begin position="1"/>
        <end position="20"/>
    </location>
</feature>
<feature type="chain" id="PRO_5045269794" description="Lipoprotein" evidence="1">
    <location>
        <begin position="21"/>
        <end position="177"/>
    </location>
</feature>
<dbReference type="RefSeq" id="WP_114788910.1">
    <property type="nucleotide sequence ID" value="NZ_CP139960.1"/>
</dbReference>
<dbReference type="EMBL" id="CP139960">
    <property type="protein sequence ID" value="WQD39467.1"/>
    <property type="molecule type" value="Genomic_DNA"/>
</dbReference>
<reference evidence="2 3" key="1">
    <citation type="submission" date="2023-12" db="EMBL/GenBank/DDBJ databases">
        <title>Genome sequencing and assembly of bacterial species from a model synthetic community.</title>
        <authorList>
            <person name="Hogle S.L."/>
        </authorList>
    </citation>
    <scope>NUCLEOTIDE SEQUENCE [LARGE SCALE GENOMIC DNA]</scope>
    <source>
        <strain evidence="2 3">HAMBI_3031</strain>
    </source>
</reference>
<organism evidence="2 3">
    <name type="scientific">Niabella yanshanensis</name>
    <dbReference type="NCBI Taxonomy" id="577386"/>
    <lineage>
        <taxon>Bacteria</taxon>
        <taxon>Pseudomonadati</taxon>
        <taxon>Bacteroidota</taxon>
        <taxon>Chitinophagia</taxon>
        <taxon>Chitinophagales</taxon>
        <taxon>Chitinophagaceae</taxon>
        <taxon>Niabella</taxon>
    </lineage>
</organism>
<evidence type="ECO:0000313" key="3">
    <source>
        <dbReference type="Proteomes" id="UP001325680"/>
    </source>
</evidence>
<dbReference type="PROSITE" id="PS51257">
    <property type="entry name" value="PROKAR_LIPOPROTEIN"/>
    <property type="match status" value="1"/>
</dbReference>
<keyword evidence="1" id="KW-0732">Signal</keyword>
<protein>
    <recommendedName>
        <fullName evidence="4">Lipoprotein</fullName>
    </recommendedName>
</protein>
<gene>
    <name evidence="2" type="ORF">U0035_04815</name>
</gene>
<evidence type="ECO:0000313" key="2">
    <source>
        <dbReference type="EMBL" id="WQD39467.1"/>
    </source>
</evidence>
<proteinExistence type="predicted"/>
<dbReference type="Proteomes" id="UP001325680">
    <property type="component" value="Chromosome"/>
</dbReference>
<evidence type="ECO:0000256" key="1">
    <source>
        <dbReference type="SAM" id="SignalP"/>
    </source>
</evidence>
<name>A0ABZ0WCE3_9BACT</name>
<keyword evidence="3" id="KW-1185">Reference proteome</keyword>
<accession>A0ABZ0WCE3</accession>
<sequence>MKRSIARICLFLIAITLLWAGSCTKESDTERGYYLTTAYKNTLAVPVTIQYGLRLKREPAKEDTTGFVGQIITIEPGRAYEASVFMCTANCGPLILSESDPRYQKNLVKVTMNGKEKIDTSCGLYYSIFPDAGRKTTCEADIANLFKDEQWIKTKDAAGNIIRREYVIDESDMAEAK</sequence>